<dbReference type="EMBL" id="LVLJ01000913">
    <property type="protein sequence ID" value="OAE32005.1"/>
    <property type="molecule type" value="Genomic_DNA"/>
</dbReference>
<name>A0A176WI76_MARPO</name>
<reference evidence="1" key="1">
    <citation type="submission" date="2016-03" db="EMBL/GenBank/DDBJ databases">
        <title>Mechanisms controlling the formation of the plant cell surface in tip-growing cells are functionally conserved among land plants.</title>
        <authorList>
            <person name="Honkanen S."/>
            <person name="Jones V.A."/>
            <person name="Morieri G."/>
            <person name="Champion C."/>
            <person name="Hetherington A.J."/>
            <person name="Kelly S."/>
            <person name="Saint-Marcoux D."/>
            <person name="Proust H."/>
            <person name="Prescott H."/>
            <person name="Dolan L."/>
        </authorList>
    </citation>
    <scope>NUCLEOTIDE SEQUENCE [LARGE SCALE GENOMIC DNA]</scope>
    <source>
        <tissue evidence="1">Whole gametophyte</tissue>
    </source>
</reference>
<evidence type="ECO:0000313" key="2">
    <source>
        <dbReference type="Proteomes" id="UP000077202"/>
    </source>
</evidence>
<comment type="caution">
    <text evidence="1">The sequence shown here is derived from an EMBL/GenBank/DDBJ whole genome shotgun (WGS) entry which is preliminary data.</text>
</comment>
<gene>
    <name evidence="1" type="ORF">AXG93_2772s1140</name>
</gene>
<protein>
    <submittedName>
        <fullName evidence="1">Uncharacterized protein</fullName>
    </submittedName>
</protein>
<dbReference type="AlphaFoldDB" id="A0A176WI76"/>
<proteinExistence type="predicted"/>
<keyword evidence="2" id="KW-1185">Reference proteome</keyword>
<organism evidence="1 2">
    <name type="scientific">Marchantia polymorpha subsp. ruderalis</name>
    <dbReference type="NCBI Taxonomy" id="1480154"/>
    <lineage>
        <taxon>Eukaryota</taxon>
        <taxon>Viridiplantae</taxon>
        <taxon>Streptophyta</taxon>
        <taxon>Embryophyta</taxon>
        <taxon>Marchantiophyta</taxon>
        <taxon>Marchantiopsida</taxon>
        <taxon>Marchantiidae</taxon>
        <taxon>Marchantiales</taxon>
        <taxon>Marchantiaceae</taxon>
        <taxon>Marchantia</taxon>
    </lineage>
</organism>
<evidence type="ECO:0000313" key="1">
    <source>
        <dbReference type="EMBL" id="OAE32005.1"/>
    </source>
</evidence>
<dbReference type="Proteomes" id="UP000077202">
    <property type="component" value="Unassembled WGS sequence"/>
</dbReference>
<accession>A0A176WI76</accession>
<sequence>MVEVMRNLKQFVMICLTLEGITNVQGNFLDGSHSVEVLFGTICSCLTYLEADESTFSSVYACFLAVAHHFRTLPPDKPLLAIHKMPTKASAVERNSKSAKRVHLRNRYRLAAGKVEAGTVIVFNAQQLTRRASIKRNGPFVLWLKKLGVDVVQIDEMNDKQECDEEDV</sequence>